<feature type="transmembrane region" description="Helical" evidence="6">
    <location>
        <begin position="206"/>
        <end position="227"/>
    </location>
</feature>
<dbReference type="Proteomes" id="UP000186955">
    <property type="component" value="Unassembled WGS sequence"/>
</dbReference>
<dbReference type="AlphaFoldDB" id="A0A1Q5TL88"/>
<feature type="transmembrane region" description="Helical" evidence="6">
    <location>
        <begin position="60"/>
        <end position="81"/>
    </location>
</feature>
<comment type="caution">
    <text evidence="8">The sequence shown here is derived from an EMBL/GenBank/DDBJ whole genome shotgun (WGS) entry which is preliminary data.</text>
</comment>
<keyword evidence="9" id="KW-1185">Reference proteome</keyword>
<evidence type="ECO:0000259" key="7">
    <source>
        <dbReference type="Pfam" id="PF20684"/>
    </source>
</evidence>
<dbReference type="InterPro" id="IPR049326">
    <property type="entry name" value="Rhodopsin_dom_fungi"/>
</dbReference>
<comment type="similarity">
    <text evidence="5">Belongs to the SAT4 family.</text>
</comment>
<dbReference type="EMBL" id="MNBE01000642">
    <property type="protein sequence ID" value="OKP00949.1"/>
    <property type="molecule type" value="Genomic_DNA"/>
</dbReference>
<keyword evidence="2 6" id="KW-0812">Transmembrane</keyword>
<protein>
    <recommendedName>
        <fullName evidence="7">Rhodopsin domain-containing protein</fullName>
    </recommendedName>
</protein>
<evidence type="ECO:0000313" key="8">
    <source>
        <dbReference type="EMBL" id="OKP00949.1"/>
    </source>
</evidence>
<feature type="transmembrane region" description="Helical" evidence="6">
    <location>
        <begin position="234"/>
        <end position="255"/>
    </location>
</feature>
<comment type="subcellular location">
    <subcellularLocation>
        <location evidence="1">Membrane</location>
        <topology evidence="1">Multi-pass membrane protein</topology>
    </subcellularLocation>
</comment>
<evidence type="ECO:0000256" key="3">
    <source>
        <dbReference type="ARBA" id="ARBA00022989"/>
    </source>
</evidence>
<evidence type="ECO:0000256" key="1">
    <source>
        <dbReference type="ARBA" id="ARBA00004141"/>
    </source>
</evidence>
<dbReference type="InterPro" id="IPR052337">
    <property type="entry name" value="SAT4-like"/>
</dbReference>
<evidence type="ECO:0000256" key="2">
    <source>
        <dbReference type="ARBA" id="ARBA00022692"/>
    </source>
</evidence>
<dbReference type="STRING" id="1316194.A0A1Q5TL88"/>
<proteinExistence type="inferred from homology"/>
<keyword evidence="4 6" id="KW-0472">Membrane</keyword>
<keyword evidence="3 6" id="KW-1133">Transmembrane helix</keyword>
<feature type="transmembrane region" description="Helical" evidence="6">
    <location>
        <begin position="121"/>
        <end position="145"/>
    </location>
</feature>
<evidence type="ECO:0000256" key="4">
    <source>
        <dbReference type="ARBA" id="ARBA00023136"/>
    </source>
</evidence>
<organism evidence="8 9">
    <name type="scientific">Penicillium subrubescens</name>
    <dbReference type="NCBI Taxonomy" id="1316194"/>
    <lineage>
        <taxon>Eukaryota</taxon>
        <taxon>Fungi</taxon>
        <taxon>Dikarya</taxon>
        <taxon>Ascomycota</taxon>
        <taxon>Pezizomycotina</taxon>
        <taxon>Eurotiomycetes</taxon>
        <taxon>Eurotiomycetidae</taxon>
        <taxon>Eurotiales</taxon>
        <taxon>Aspergillaceae</taxon>
        <taxon>Penicillium</taxon>
    </lineage>
</organism>
<feature type="domain" description="Rhodopsin" evidence="7">
    <location>
        <begin position="44"/>
        <end position="299"/>
    </location>
</feature>
<evidence type="ECO:0000313" key="9">
    <source>
        <dbReference type="Proteomes" id="UP000186955"/>
    </source>
</evidence>
<feature type="transmembrane region" description="Helical" evidence="6">
    <location>
        <begin position="28"/>
        <end position="48"/>
    </location>
</feature>
<name>A0A1Q5TL88_9EURO</name>
<accession>A0A1Q5TL88</accession>
<dbReference type="GO" id="GO:0016020">
    <property type="term" value="C:membrane"/>
    <property type="evidence" value="ECO:0007669"/>
    <property type="project" value="UniProtKB-SubCell"/>
</dbReference>
<dbReference type="PANTHER" id="PTHR33048:SF132">
    <property type="entry name" value="MEMBRANE PROTEIN, PUTATIVE (AFU_ORTHOLOGUE AFUA_6G07820)-RELATED"/>
    <property type="match status" value="1"/>
</dbReference>
<dbReference type="Pfam" id="PF20684">
    <property type="entry name" value="Fung_rhodopsin"/>
    <property type="match status" value="1"/>
</dbReference>
<reference evidence="8 9" key="1">
    <citation type="submission" date="2016-10" db="EMBL/GenBank/DDBJ databases">
        <title>Genome sequence of the ascomycete fungus Penicillium subrubescens.</title>
        <authorList>
            <person name="De Vries R.P."/>
            <person name="Peng M."/>
            <person name="Dilokpimol A."/>
            <person name="Hilden K."/>
            <person name="Makela M.R."/>
            <person name="Grigoriev I."/>
            <person name="Riley R."/>
            <person name="Granchi Z."/>
        </authorList>
    </citation>
    <scope>NUCLEOTIDE SEQUENCE [LARGE SCALE GENOMIC DNA]</scope>
    <source>
        <strain evidence="8 9">CBS 132785</strain>
    </source>
</reference>
<evidence type="ECO:0000256" key="6">
    <source>
        <dbReference type="SAM" id="Phobius"/>
    </source>
</evidence>
<sequence>MDVLLVRDAIFKREDGNPYLSPRGMQGLVVSVVFTSLAASFVGIRLYTRLKFLRRLEANDWMVVIALDFSIAMGSVIYGGLPSTQINSFIFMGLDIVEGTSGMGMHLKDIPPNILERQMKAFWLTIPFYNAAVLCAKASILMQYFRVFPTRRMRIVCWVMITILGIYGTWCVVSAFLTCIPVAKFWNPTLPGFCLSRPGLWFSNASMHITTDLAILIIPIPALIAIDIPRRQKVALMIMFALGGFVCITSIVRLVSLKKISDSTDPTYDNVGAASWSAIECNTGIICACLPTLKPLLSRIVPGLMSTFTGSKPTNGTTGISNANSVTWNDESTLGAPCEDPEYGAGDPERVLELSSGGKVQYAGNFLVEKNYIADDTSITELMKQRQRQHQHQYSLSTASFPSRT</sequence>
<evidence type="ECO:0000256" key="5">
    <source>
        <dbReference type="ARBA" id="ARBA00038359"/>
    </source>
</evidence>
<gene>
    <name evidence="8" type="ORF">PENSUB_7530</name>
</gene>
<feature type="transmembrane region" description="Helical" evidence="6">
    <location>
        <begin position="157"/>
        <end position="186"/>
    </location>
</feature>
<dbReference type="PANTHER" id="PTHR33048">
    <property type="entry name" value="PTH11-LIKE INTEGRAL MEMBRANE PROTEIN (AFU_ORTHOLOGUE AFUA_5G11245)"/>
    <property type="match status" value="1"/>
</dbReference>